<dbReference type="PANTHER" id="PTHR22950:SF461">
    <property type="entry name" value="AMINO ACID TRANSPORTER TRANSMEMBRANE DOMAIN-CONTAINING PROTEIN"/>
    <property type="match status" value="1"/>
</dbReference>
<dbReference type="Proteomes" id="UP000310687">
    <property type="component" value="Unassembled WGS sequence"/>
</dbReference>
<protein>
    <recommendedName>
        <fullName evidence="8">Amino acid transporter transmembrane domain-containing protein</fullName>
    </recommendedName>
</protein>
<name>A0A4S8Y1Y5_AURPU</name>
<evidence type="ECO:0000313" key="11">
    <source>
        <dbReference type="Proteomes" id="UP000310421"/>
    </source>
</evidence>
<evidence type="ECO:0000256" key="6">
    <source>
        <dbReference type="SAM" id="MobiDB-lite"/>
    </source>
</evidence>
<organism evidence="9 12">
    <name type="scientific">Aureobasidium pullulans</name>
    <name type="common">Black yeast</name>
    <name type="synonym">Pullularia pullulans</name>
    <dbReference type="NCBI Taxonomy" id="5580"/>
    <lineage>
        <taxon>Eukaryota</taxon>
        <taxon>Fungi</taxon>
        <taxon>Dikarya</taxon>
        <taxon>Ascomycota</taxon>
        <taxon>Pezizomycotina</taxon>
        <taxon>Dothideomycetes</taxon>
        <taxon>Dothideomycetidae</taxon>
        <taxon>Dothideales</taxon>
        <taxon>Saccotheciaceae</taxon>
        <taxon>Aureobasidium</taxon>
    </lineage>
</organism>
<keyword evidence="3 7" id="KW-0812">Transmembrane</keyword>
<sequence>MTQPAALALDGGDPRMSVTGPGIAELPTPALRNLHDPSVTIEEYFYWAKITREEEKSIPKVNSPVRKLLSSGKRDTTSTTITGTDPTQSGLSKQSSGGATNEKLRDSETPRNARPVAVTEDEWLNAARAARTATWGSIFYLITTDVLGPYSVPWALAQMGYGPGIVLYTIFGALAGYTGWQIWQMFLQLDSNQYPLKTFGDIAFRAYGKVVRHLVNILQAIQLIFNVGVIIIQNGQGLYQINGNICYIVCCVIWTACGFILGQVRTLQKYGWIANCAVWLNVIVMILTMAVVTHSHPNYEAAGKSNGVDIGPPAPPVMTTAGPPATVEFSGQIVGLMQAVYSYGGAMLYCEFMSEMRKPWDFWKALVIAETFIYVVYLFFGIFVYSYQGQYTINPAQQGMFPHAALTAGNIIAFVTALMAAGLYGNIGIKVMYQNIFQELLGLPPLTSRAGKLLWAGIVPVYWGIAFLLAAAIPQFRWVIPNTFPGIYLTQFSALSGLVAALCILQFTYTFPPLLMLGVQIQHDAIRPEQGEGFNPATGETIRHDHGIKRWARGFMAGRWYIKLWNFVFFLGALVTCVLGTYSSVKSIVDAYASGSSTAFSCVGPV</sequence>
<evidence type="ECO:0000256" key="2">
    <source>
        <dbReference type="ARBA" id="ARBA00008066"/>
    </source>
</evidence>
<dbReference type="GO" id="GO:0016020">
    <property type="term" value="C:membrane"/>
    <property type="evidence" value="ECO:0007669"/>
    <property type="project" value="UniProtKB-SubCell"/>
</dbReference>
<feature type="transmembrane region" description="Helical" evidence="7">
    <location>
        <begin position="362"/>
        <end position="387"/>
    </location>
</feature>
<proteinExistence type="inferred from homology"/>
<comment type="similarity">
    <text evidence="2">Belongs to the amino acid/polyamine transporter 2 family.</text>
</comment>
<accession>A0A4S8Y1Y5</accession>
<evidence type="ECO:0000313" key="9">
    <source>
        <dbReference type="EMBL" id="THW47559.1"/>
    </source>
</evidence>
<dbReference type="InterPro" id="IPR013057">
    <property type="entry name" value="AA_transpt_TM"/>
</dbReference>
<dbReference type="Proteomes" id="UP000310421">
    <property type="component" value="Unassembled WGS sequence"/>
</dbReference>
<feature type="region of interest" description="Disordered" evidence="6">
    <location>
        <begin position="65"/>
        <end position="116"/>
    </location>
</feature>
<keyword evidence="4 7" id="KW-1133">Transmembrane helix</keyword>
<dbReference type="Pfam" id="PF01490">
    <property type="entry name" value="Aa_trans"/>
    <property type="match status" value="1"/>
</dbReference>
<dbReference type="AlphaFoldDB" id="A0A4S8Y1Y5"/>
<feature type="transmembrane region" description="Helical" evidence="7">
    <location>
        <begin position="560"/>
        <end position="582"/>
    </location>
</feature>
<feature type="transmembrane region" description="Helical" evidence="7">
    <location>
        <begin position="453"/>
        <end position="474"/>
    </location>
</feature>
<feature type="compositionally biased region" description="Polar residues" evidence="6">
    <location>
        <begin position="88"/>
        <end position="99"/>
    </location>
</feature>
<feature type="transmembrane region" description="Helical" evidence="7">
    <location>
        <begin position="244"/>
        <end position="264"/>
    </location>
</feature>
<evidence type="ECO:0000256" key="3">
    <source>
        <dbReference type="ARBA" id="ARBA00022692"/>
    </source>
</evidence>
<evidence type="ECO:0000313" key="10">
    <source>
        <dbReference type="EMBL" id="THW65870.1"/>
    </source>
</evidence>
<evidence type="ECO:0000313" key="12">
    <source>
        <dbReference type="Proteomes" id="UP000310687"/>
    </source>
</evidence>
<feature type="domain" description="Amino acid transporter transmembrane" evidence="8">
    <location>
        <begin position="132"/>
        <end position="517"/>
    </location>
</feature>
<feature type="transmembrane region" description="Helical" evidence="7">
    <location>
        <begin position="486"/>
        <end position="507"/>
    </location>
</feature>
<gene>
    <name evidence="10" type="ORF">D6D20_01743</name>
    <name evidence="9" type="ORF">D6D22_02599</name>
</gene>
<dbReference type="GO" id="GO:0015179">
    <property type="term" value="F:L-amino acid transmembrane transporter activity"/>
    <property type="evidence" value="ECO:0007669"/>
    <property type="project" value="TreeGrafter"/>
</dbReference>
<dbReference type="EMBL" id="QZAL01000022">
    <property type="protein sequence ID" value="THW47559.1"/>
    <property type="molecule type" value="Genomic_DNA"/>
</dbReference>
<reference evidence="11 12" key="1">
    <citation type="submission" date="2018-10" db="EMBL/GenBank/DDBJ databases">
        <title>Fifty Aureobasidium pullulans genomes reveal a recombining polyextremotolerant generalist.</title>
        <authorList>
            <person name="Gostincar C."/>
            <person name="Turk M."/>
            <person name="Zajc J."/>
            <person name="Gunde-Cimerman N."/>
        </authorList>
    </citation>
    <scope>NUCLEOTIDE SEQUENCE [LARGE SCALE GENOMIC DNA]</scope>
    <source>
        <strain evidence="10 11">EXF-10751</strain>
        <strain evidence="9 12">EXF-11013</strain>
    </source>
</reference>
<dbReference type="EMBL" id="QZAN01000010">
    <property type="protein sequence ID" value="THW65870.1"/>
    <property type="molecule type" value="Genomic_DNA"/>
</dbReference>
<evidence type="ECO:0000256" key="5">
    <source>
        <dbReference type="ARBA" id="ARBA00023136"/>
    </source>
</evidence>
<comment type="caution">
    <text evidence="9">The sequence shown here is derived from an EMBL/GenBank/DDBJ whole genome shotgun (WGS) entry which is preliminary data.</text>
</comment>
<keyword evidence="5 7" id="KW-0472">Membrane</keyword>
<feature type="compositionally biased region" description="Low complexity" evidence="6">
    <location>
        <begin position="77"/>
        <end position="87"/>
    </location>
</feature>
<feature type="transmembrane region" description="Helical" evidence="7">
    <location>
        <begin position="407"/>
        <end position="433"/>
    </location>
</feature>
<evidence type="ECO:0000256" key="7">
    <source>
        <dbReference type="SAM" id="Phobius"/>
    </source>
</evidence>
<feature type="transmembrane region" description="Helical" evidence="7">
    <location>
        <begin position="165"/>
        <end position="183"/>
    </location>
</feature>
<dbReference type="PANTHER" id="PTHR22950">
    <property type="entry name" value="AMINO ACID TRANSPORTER"/>
    <property type="match status" value="1"/>
</dbReference>
<evidence type="ECO:0000256" key="4">
    <source>
        <dbReference type="ARBA" id="ARBA00022989"/>
    </source>
</evidence>
<evidence type="ECO:0000259" key="8">
    <source>
        <dbReference type="Pfam" id="PF01490"/>
    </source>
</evidence>
<comment type="subcellular location">
    <subcellularLocation>
        <location evidence="1">Membrane</location>
        <topology evidence="1">Multi-pass membrane protein</topology>
    </subcellularLocation>
</comment>
<feature type="compositionally biased region" description="Basic and acidic residues" evidence="6">
    <location>
        <begin position="102"/>
        <end position="111"/>
    </location>
</feature>
<feature type="transmembrane region" description="Helical" evidence="7">
    <location>
        <begin position="270"/>
        <end position="292"/>
    </location>
</feature>
<evidence type="ECO:0000256" key="1">
    <source>
        <dbReference type="ARBA" id="ARBA00004141"/>
    </source>
</evidence>
<feature type="transmembrane region" description="Helical" evidence="7">
    <location>
        <begin position="214"/>
        <end position="232"/>
    </location>
</feature>